<evidence type="ECO:0000313" key="1">
    <source>
        <dbReference type="EMBL" id="CVL02751.1"/>
    </source>
</evidence>
<dbReference type="Proteomes" id="UP000184255">
    <property type="component" value="Unassembled WGS sequence"/>
</dbReference>
<dbReference type="EMBL" id="FCQH01000013">
    <property type="protein sequence ID" value="CVL02751.1"/>
    <property type="molecule type" value="Genomic_DNA"/>
</dbReference>
<proteinExistence type="predicted"/>
<gene>
    <name evidence="1" type="ORF">FMAN_00233</name>
</gene>
<name>A0A1L7U5F9_FUSMA</name>
<accession>A0A1L7U5F9</accession>
<dbReference type="VEuPathDB" id="FungiDB:FMAN_00233"/>
<sequence length="238" mass="27251">MSAKYKSISTRDLLAFCSPNLRPPSLTSDAIITDTSPSFQLAISTPHRQDALPRRRPYHDLSGHQARFPDHPRPHVLALPLPRGRLQQHPLQPSKQVVRPRILDLHGHRLLRSLRHCCLPDLQAPVNYSPTDCICCCVERLGSLEVECGVNIRNRHQSFSTLDSKFHLFDYQLYRTIRESAIMTIASYAIPSQPDLCIQNSRAPGYYSKLRYMVVQNLLLHHNLVPSFLYLRYDGPSH</sequence>
<comment type="caution">
    <text evidence="1">The sequence shown here is derived from an EMBL/GenBank/DDBJ whole genome shotgun (WGS) entry which is preliminary data.</text>
</comment>
<keyword evidence="2" id="KW-1185">Reference proteome</keyword>
<dbReference type="AlphaFoldDB" id="A0A1L7U5F9"/>
<evidence type="ECO:0000313" key="2">
    <source>
        <dbReference type="Proteomes" id="UP000184255"/>
    </source>
</evidence>
<protein>
    <submittedName>
        <fullName evidence="1">Uncharacterized protein</fullName>
    </submittedName>
</protein>
<organism evidence="1 2">
    <name type="scientific">Fusarium mangiferae</name>
    <name type="common">Mango malformation disease fungus</name>
    <dbReference type="NCBI Taxonomy" id="192010"/>
    <lineage>
        <taxon>Eukaryota</taxon>
        <taxon>Fungi</taxon>
        <taxon>Dikarya</taxon>
        <taxon>Ascomycota</taxon>
        <taxon>Pezizomycotina</taxon>
        <taxon>Sordariomycetes</taxon>
        <taxon>Hypocreomycetidae</taxon>
        <taxon>Hypocreales</taxon>
        <taxon>Nectriaceae</taxon>
        <taxon>Fusarium</taxon>
        <taxon>Fusarium fujikuroi species complex</taxon>
    </lineage>
</organism>
<dbReference type="GeneID" id="65079506"/>
<reference evidence="2" key="1">
    <citation type="journal article" date="2016" name="Genome Biol. Evol.">
        <title>Comparative 'omics' of the Fusarium fujikuroi species complex highlights differences in genetic potential and metabolite synthesis.</title>
        <authorList>
            <person name="Niehaus E.-M."/>
            <person name="Muensterkoetter M."/>
            <person name="Proctor R.H."/>
            <person name="Brown D.W."/>
            <person name="Sharon A."/>
            <person name="Idan Y."/>
            <person name="Oren-Young L."/>
            <person name="Sieber C.M."/>
            <person name="Novak O."/>
            <person name="Pencik A."/>
            <person name="Tarkowska D."/>
            <person name="Hromadova K."/>
            <person name="Freeman S."/>
            <person name="Maymon M."/>
            <person name="Elazar M."/>
            <person name="Youssef S.A."/>
            <person name="El-Shabrawy E.S.M."/>
            <person name="Shalaby A.B.A."/>
            <person name="Houterman P."/>
            <person name="Brock N.L."/>
            <person name="Burkhardt I."/>
            <person name="Tsavkelova E.A."/>
            <person name="Dickschat J.S."/>
            <person name="Galuszka P."/>
            <person name="Gueldener U."/>
            <person name="Tudzynski B."/>
        </authorList>
    </citation>
    <scope>NUCLEOTIDE SEQUENCE [LARGE SCALE GENOMIC DNA]</scope>
    <source>
        <strain evidence="2">MRC7560</strain>
    </source>
</reference>
<dbReference type="RefSeq" id="XP_041687777.1">
    <property type="nucleotide sequence ID" value="XM_041822059.1"/>
</dbReference>